<protein>
    <submittedName>
        <fullName evidence="4">Uncharacterized protein</fullName>
    </submittedName>
</protein>
<feature type="region of interest" description="Disordered" evidence="1">
    <location>
        <begin position="57"/>
        <end position="84"/>
    </location>
</feature>
<evidence type="ECO:0000256" key="2">
    <source>
        <dbReference type="SAM" id="SignalP"/>
    </source>
</evidence>
<keyword evidence="2" id="KW-0732">Signal</keyword>
<evidence type="ECO:0000256" key="1">
    <source>
        <dbReference type="SAM" id="MobiDB-lite"/>
    </source>
</evidence>
<reference evidence="3" key="1">
    <citation type="submission" date="2025-05" db="UniProtKB">
        <authorList>
            <consortium name="RefSeq"/>
        </authorList>
    </citation>
    <scope>NUCLEOTIDE SEQUENCE [LARGE SCALE GENOMIC DNA]</scope>
    <source>
        <strain evidence="3">14028-0561.14</strain>
    </source>
</reference>
<dbReference type="GeneID" id="108076565"/>
<feature type="chain" id="PRO_5027715419" evidence="2">
    <location>
        <begin position="23"/>
        <end position="216"/>
    </location>
</feature>
<proteinExistence type="predicted"/>
<dbReference type="Proteomes" id="UP001652661">
    <property type="component" value="Chromosome 2R"/>
</dbReference>
<reference evidence="4" key="2">
    <citation type="submission" date="2025-08" db="UniProtKB">
        <authorList>
            <consortium name="RefSeq"/>
        </authorList>
    </citation>
    <scope>IDENTIFICATION</scope>
    <source>
        <strain evidence="4">14028-0561.14</strain>
        <tissue evidence="4">Whole fly</tissue>
    </source>
</reference>
<feature type="signal peptide" evidence="2">
    <location>
        <begin position="1"/>
        <end position="22"/>
    </location>
</feature>
<dbReference type="AlphaFoldDB" id="A0A6P4INA7"/>
<dbReference type="RefSeq" id="XP_017024964.1">
    <property type="nucleotide sequence ID" value="XM_017169475.2"/>
</dbReference>
<feature type="compositionally biased region" description="Polar residues" evidence="1">
    <location>
        <begin position="64"/>
        <end position="84"/>
    </location>
</feature>
<accession>A0A6P4INA7</accession>
<sequence>MKVIGFLLCLLAVTSLRSGAAALDSKQEQMRTAIPWLLLLSYPGGLPQVGAPLPGIPVRRPLDETSQSSSNMKLPLSDETTNSQPASDLVREQFLQGILQGLQQPGGGASSPSAAMLADFIAQATTTTRKPAVEKDLKAPGNDEDYDYIDFKNGSRIKYDLDGAEQPVNKVLQQTTTRPPVARPQSPSSVVYYRQPVRYVYYRPAYRPIGYYNRVG</sequence>
<organism evidence="3 4">
    <name type="scientific">Drosophila kikkawai</name>
    <name type="common">Fruit fly</name>
    <dbReference type="NCBI Taxonomy" id="30033"/>
    <lineage>
        <taxon>Eukaryota</taxon>
        <taxon>Metazoa</taxon>
        <taxon>Ecdysozoa</taxon>
        <taxon>Arthropoda</taxon>
        <taxon>Hexapoda</taxon>
        <taxon>Insecta</taxon>
        <taxon>Pterygota</taxon>
        <taxon>Neoptera</taxon>
        <taxon>Endopterygota</taxon>
        <taxon>Diptera</taxon>
        <taxon>Brachycera</taxon>
        <taxon>Muscomorpha</taxon>
        <taxon>Ephydroidea</taxon>
        <taxon>Drosophilidae</taxon>
        <taxon>Drosophila</taxon>
        <taxon>Sophophora</taxon>
    </lineage>
</organism>
<keyword evidence="3" id="KW-1185">Reference proteome</keyword>
<evidence type="ECO:0000313" key="3">
    <source>
        <dbReference type="Proteomes" id="UP001652661"/>
    </source>
</evidence>
<name>A0A6P4INA7_DROKI</name>
<dbReference type="OrthoDB" id="7870717at2759"/>
<gene>
    <name evidence="4" type="primary">LOC108076565</name>
</gene>
<evidence type="ECO:0000313" key="4">
    <source>
        <dbReference type="RefSeq" id="XP_017024964.1"/>
    </source>
</evidence>